<evidence type="ECO:0000313" key="4">
    <source>
        <dbReference type="Proteomes" id="UP000681720"/>
    </source>
</evidence>
<dbReference type="InterPro" id="IPR009567">
    <property type="entry name" value="SARAF"/>
</dbReference>
<protein>
    <recommendedName>
        <fullName evidence="5">Transmembrane protein 66</fullName>
    </recommendedName>
</protein>
<dbReference type="Proteomes" id="UP000681720">
    <property type="component" value="Unassembled WGS sequence"/>
</dbReference>
<feature type="signal peptide" evidence="2">
    <location>
        <begin position="1"/>
        <end position="20"/>
    </location>
</feature>
<dbReference type="Pfam" id="PF06682">
    <property type="entry name" value="SARAF"/>
    <property type="match status" value="1"/>
</dbReference>
<accession>A0A8S3JHB8</accession>
<name>A0A8S3JHB8_9BILA</name>
<dbReference type="GO" id="GO:0005789">
    <property type="term" value="C:endoplasmic reticulum membrane"/>
    <property type="evidence" value="ECO:0007669"/>
    <property type="project" value="InterPro"/>
</dbReference>
<evidence type="ECO:0000256" key="2">
    <source>
        <dbReference type="SAM" id="SignalP"/>
    </source>
</evidence>
<evidence type="ECO:0000313" key="3">
    <source>
        <dbReference type="EMBL" id="CAF5216653.1"/>
    </source>
</evidence>
<feature type="non-terminal residue" evidence="3">
    <location>
        <position position="73"/>
    </location>
</feature>
<keyword evidence="2" id="KW-0732">Signal</keyword>
<feature type="compositionally biased region" description="Low complexity" evidence="1">
    <location>
        <begin position="47"/>
        <end position="65"/>
    </location>
</feature>
<comment type="caution">
    <text evidence="3">The sequence shown here is derived from an EMBL/GenBank/DDBJ whole genome shotgun (WGS) entry which is preliminary data.</text>
</comment>
<dbReference type="GO" id="GO:2001256">
    <property type="term" value="P:regulation of store-operated calcium entry"/>
    <property type="evidence" value="ECO:0007669"/>
    <property type="project" value="InterPro"/>
</dbReference>
<dbReference type="EMBL" id="CAJOBJ010358920">
    <property type="protein sequence ID" value="CAF5216653.1"/>
    <property type="molecule type" value="Genomic_DNA"/>
</dbReference>
<proteinExistence type="predicted"/>
<dbReference type="AlphaFoldDB" id="A0A8S3JHB8"/>
<evidence type="ECO:0008006" key="5">
    <source>
        <dbReference type="Google" id="ProtNLM"/>
    </source>
</evidence>
<feature type="chain" id="PRO_5035936788" description="Transmembrane protein 66" evidence="2">
    <location>
        <begin position="21"/>
        <end position="73"/>
    </location>
</feature>
<evidence type="ECO:0000256" key="1">
    <source>
        <dbReference type="SAM" id="MobiDB-lite"/>
    </source>
</evidence>
<feature type="region of interest" description="Disordered" evidence="1">
    <location>
        <begin position="20"/>
        <end position="73"/>
    </location>
</feature>
<organism evidence="3 4">
    <name type="scientific">Rotaria magnacalcarata</name>
    <dbReference type="NCBI Taxonomy" id="392030"/>
    <lineage>
        <taxon>Eukaryota</taxon>
        <taxon>Metazoa</taxon>
        <taxon>Spiralia</taxon>
        <taxon>Gnathifera</taxon>
        <taxon>Rotifera</taxon>
        <taxon>Eurotatoria</taxon>
        <taxon>Bdelloidea</taxon>
        <taxon>Philodinida</taxon>
        <taxon>Philodinidae</taxon>
        <taxon>Rotaria</taxon>
    </lineage>
</organism>
<gene>
    <name evidence="3" type="ORF">GIL414_LOCUS81993</name>
</gene>
<reference evidence="3" key="1">
    <citation type="submission" date="2021-02" db="EMBL/GenBank/DDBJ databases">
        <authorList>
            <person name="Nowell W R."/>
        </authorList>
    </citation>
    <scope>NUCLEOTIDE SEQUENCE</scope>
</reference>
<sequence length="73" mass="7257">GGTGFLTGAALGALGGYVFGARNRRPDTQNIPRTTNTGWFGGGGGTTNNNTYGSSSPSSGSHTSTGFGGTTRR</sequence>